<organism evidence="2 3">
    <name type="scientific">Duganella dendranthematis</name>
    <dbReference type="NCBI Taxonomy" id="2728021"/>
    <lineage>
        <taxon>Bacteria</taxon>
        <taxon>Pseudomonadati</taxon>
        <taxon>Pseudomonadota</taxon>
        <taxon>Betaproteobacteria</taxon>
        <taxon>Burkholderiales</taxon>
        <taxon>Oxalobacteraceae</taxon>
        <taxon>Telluria group</taxon>
        <taxon>Duganella</taxon>
    </lineage>
</organism>
<sequence>MTNLYPRTNPALPLDSQDLIYRLRTVAGQTVVQPPALDLEAADHIEKLAIALSDLRSTVAAGNEPQQSPYEDITLANLRAGNLSAARVYVGYCEVSEALKAANGAIKRYSDLTQELRRRAAGGWTSVKDAQPSTGHECTGREMMVSNSFFVRGVTIDGKEGFGMADYQEDGNWKCYGGDYDFMHIAEVTHYLPCLPSENTPTKQPDKAPERTEP</sequence>
<evidence type="ECO:0000313" key="2">
    <source>
        <dbReference type="EMBL" id="QJD91781.1"/>
    </source>
</evidence>
<proteinExistence type="predicted"/>
<evidence type="ECO:0008006" key="4">
    <source>
        <dbReference type="Google" id="ProtNLM"/>
    </source>
</evidence>
<dbReference type="EMBL" id="CP051684">
    <property type="protein sequence ID" value="QJD91781.1"/>
    <property type="molecule type" value="Genomic_DNA"/>
</dbReference>
<protein>
    <recommendedName>
        <fullName evidence="4">DUF551 domain-containing protein</fullName>
    </recommendedName>
</protein>
<feature type="region of interest" description="Disordered" evidence="1">
    <location>
        <begin position="195"/>
        <end position="214"/>
    </location>
</feature>
<keyword evidence="3" id="KW-1185">Reference proteome</keyword>
<accession>A0ABX6MBT2</accession>
<gene>
    <name evidence="2" type="ORF">HH213_17815</name>
</gene>
<evidence type="ECO:0000313" key="3">
    <source>
        <dbReference type="Proteomes" id="UP000503117"/>
    </source>
</evidence>
<feature type="compositionally biased region" description="Basic and acidic residues" evidence="1">
    <location>
        <begin position="204"/>
        <end position="214"/>
    </location>
</feature>
<dbReference type="Proteomes" id="UP000503117">
    <property type="component" value="Chromosome"/>
</dbReference>
<reference evidence="2 3" key="1">
    <citation type="submission" date="2020-04" db="EMBL/GenBank/DDBJ databases">
        <title>Genome sequencing of novel species.</title>
        <authorList>
            <person name="Heo J."/>
            <person name="Kim S.-J."/>
            <person name="Kim J.-S."/>
            <person name="Hong S.-B."/>
            <person name="Kwon S.-W."/>
        </authorList>
    </citation>
    <scope>NUCLEOTIDE SEQUENCE [LARGE SCALE GENOMIC DNA]</scope>
    <source>
        <strain evidence="2 3">AF9R3</strain>
    </source>
</reference>
<name>A0ABX6MBT2_9BURK</name>
<dbReference type="RefSeq" id="WP_169113091.1">
    <property type="nucleotide sequence ID" value="NZ_CP051684.1"/>
</dbReference>
<evidence type="ECO:0000256" key="1">
    <source>
        <dbReference type="SAM" id="MobiDB-lite"/>
    </source>
</evidence>